<accession>A0A3E2TKV2</accession>
<dbReference type="InterPro" id="IPR006153">
    <property type="entry name" value="Cation/H_exchanger_TM"/>
</dbReference>
<feature type="transmembrane region" description="Helical" evidence="5">
    <location>
        <begin position="276"/>
        <end position="293"/>
    </location>
</feature>
<dbReference type="Proteomes" id="UP000261011">
    <property type="component" value="Unassembled WGS sequence"/>
</dbReference>
<dbReference type="EMBL" id="QVEU01000001">
    <property type="protein sequence ID" value="RGB78047.1"/>
    <property type="molecule type" value="Genomic_DNA"/>
</dbReference>
<feature type="transmembrane region" description="Helical" evidence="5">
    <location>
        <begin position="236"/>
        <end position="255"/>
    </location>
</feature>
<name>A0A3E2TKV2_9FIRM</name>
<evidence type="ECO:0000313" key="8">
    <source>
        <dbReference type="Proteomes" id="UP000261011"/>
    </source>
</evidence>
<evidence type="ECO:0000256" key="4">
    <source>
        <dbReference type="ARBA" id="ARBA00023136"/>
    </source>
</evidence>
<dbReference type="GO" id="GO:1902600">
    <property type="term" value="P:proton transmembrane transport"/>
    <property type="evidence" value="ECO:0007669"/>
    <property type="project" value="InterPro"/>
</dbReference>
<dbReference type="Gene3D" id="1.20.1530.20">
    <property type="match status" value="1"/>
</dbReference>
<dbReference type="PANTHER" id="PTHR31102:SF1">
    <property type="entry name" value="CATION_H+ EXCHANGER DOMAIN-CONTAINING PROTEIN"/>
    <property type="match status" value="1"/>
</dbReference>
<organism evidence="7 8">
    <name type="scientific">Anaerococcus nagyae</name>
    <dbReference type="NCBI Taxonomy" id="1755241"/>
    <lineage>
        <taxon>Bacteria</taxon>
        <taxon>Bacillati</taxon>
        <taxon>Bacillota</taxon>
        <taxon>Tissierellia</taxon>
        <taxon>Tissierellales</taxon>
        <taxon>Peptoniphilaceae</taxon>
        <taxon>Anaerococcus</taxon>
    </lineage>
</organism>
<feature type="transmembrane region" description="Helical" evidence="5">
    <location>
        <begin position="361"/>
        <end position="381"/>
    </location>
</feature>
<keyword evidence="4 5" id="KW-0472">Membrane</keyword>
<evidence type="ECO:0000256" key="5">
    <source>
        <dbReference type="SAM" id="Phobius"/>
    </source>
</evidence>
<proteinExistence type="predicted"/>
<feature type="transmembrane region" description="Helical" evidence="5">
    <location>
        <begin position="211"/>
        <end position="230"/>
    </location>
</feature>
<feature type="transmembrane region" description="Helical" evidence="5">
    <location>
        <begin position="151"/>
        <end position="172"/>
    </location>
</feature>
<evidence type="ECO:0000256" key="2">
    <source>
        <dbReference type="ARBA" id="ARBA00022692"/>
    </source>
</evidence>
<feature type="transmembrane region" description="Helical" evidence="5">
    <location>
        <begin position="86"/>
        <end position="106"/>
    </location>
</feature>
<feature type="transmembrane region" description="Helical" evidence="5">
    <location>
        <begin position="178"/>
        <end position="199"/>
    </location>
</feature>
<gene>
    <name evidence="7" type="ORF">DXA39_00945</name>
</gene>
<feature type="transmembrane region" description="Helical" evidence="5">
    <location>
        <begin position="112"/>
        <end position="130"/>
    </location>
</feature>
<keyword evidence="2 5" id="KW-0812">Transmembrane</keyword>
<keyword evidence="3 5" id="KW-1133">Transmembrane helix</keyword>
<evidence type="ECO:0000256" key="3">
    <source>
        <dbReference type="ARBA" id="ARBA00022989"/>
    </source>
</evidence>
<evidence type="ECO:0000256" key="1">
    <source>
        <dbReference type="ARBA" id="ARBA00004141"/>
    </source>
</evidence>
<dbReference type="InterPro" id="IPR051843">
    <property type="entry name" value="CPA1_transporter"/>
</dbReference>
<feature type="domain" description="Cation/H+ exchanger transmembrane" evidence="6">
    <location>
        <begin position="8"/>
        <end position="379"/>
    </location>
</feature>
<feature type="transmembrane region" description="Helical" evidence="5">
    <location>
        <begin position="335"/>
        <end position="355"/>
    </location>
</feature>
<evidence type="ECO:0000259" key="6">
    <source>
        <dbReference type="Pfam" id="PF00999"/>
    </source>
</evidence>
<feature type="transmembrane region" description="Helical" evidence="5">
    <location>
        <begin position="7"/>
        <end position="36"/>
    </location>
</feature>
<dbReference type="AlphaFoldDB" id="A0A3E2TKV2"/>
<keyword evidence="8" id="KW-1185">Reference proteome</keyword>
<reference evidence="7 8" key="1">
    <citation type="submission" date="2018-08" db="EMBL/GenBank/DDBJ databases">
        <title>A genome reference for cultivated species of the human gut microbiota.</title>
        <authorList>
            <person name="Zou Y."/>
            <person name="Xue W."/>
            <person name="Luo G."/>
        </authorList>
    </citation>
    <scope>NUCLEOTIDE SEQUENCE [LARGE SCALE GENOMIC DNA]</scope>
    <source>
        <strain evidence="7 8">OF01-3</strain>
    </source>
</reference>
<dbReference type="PANTHER" id="PTHR31102">
    <property type="match status" value="1"/>
</dbReference>
<dbReference type="RefSeq" id="WP_117520198.1">
    <property type="nucleotide sequence ID" value="NZ_JBHWSY010000065.1"/>
</dbReference>
<dbReference type="GO" id="GO:0015297">
    <property type="term" value="F:antiporter activity"/>
    <property type="evidence" value="ECO:0007669"/>
    <property type="project" value="InterPro"/>
</dbReference>
<dbReference type="InterPro" id="IPR038770">
    <property type="entry name" value="Na+/solute_symporter_sf"/>
</dbReference>
<dbReference type="OrthoDB" id="9790604at2"/>
<dbReference type="Pfam" id="PF00999">
    <property type="entry name" value="Na_H_Exchanger"/>
    <property type="match status" value="1"/>
</dbReference>
<sequence length="397" mass="42769">MLTDIAVIFILGIIFARFSENIGLAPIIGMLIAGILISPNQLGLVSESIVNLSADLRQIALVTILTRAGLSLNIDKLKKVGRPAIFLSFLPATFEMLGLIIFGRMIFKINTIDAGILAAVLAAVSPAIVVPRMIKLMDEGYGKDKSIPEMILAGASVDDVFVIVFFSSFLALKTGGQLSAMSFINIPISIATGILLGIVVGQISTSLFRKFNLASIYKAMIFISISFLMLKLQSMVEDYIAIAALISIMTSGVIINRKDETLAKELLSSYDRLWKVFELFLFVLVGISVDMSYVKEAGILAVLLILIGLIFRMVGVNISLLGTNLNKDERLFTSFAYLPKATVQAAIGPVALSMGLSSGNLILSVSVIAILITAPLGAILTDKTYKKLLKKGTVEKR</sequence>
<feature type="transmembrane region" description="Helical" evidence="5">
    <location>
        <begin position="299"/>
        <end position="323"/>
    </location>
</feature>
<evidence type="ECO:0000313" key="7">
    <source>
        <dbReference type="EMBL" id="RGB78047.1"/>
    </source>
</evidence>
<comment type="caution">
    <text evidence="7">The sequence shown here is derived from an EMBL/GenBank/DDBJ whole genome shotgun (WGS) entry which is preliminary data.</text>
</comment>
<dbReference type="GO" id="GO:0016020">
    <property type="term" value="C:membrane"/>
    <property type="evidence" value="ECO:0007669"/>
    <property type="project" value="UniProtKB-SubCell"/>
</dbReference>
<protein>
    <submittedName>
        <fullName evidence="7">Sodium:proton antiporter</fullName>
    </submittedName>
</protein>
<comment type="subcellular location">
    <subcellularLocation>
        <location evidence="1">Membrane</location>
        <topology evidence="1">Multi-pass membrane protein</topology>
    </subcellularLocation>
</comment>